<accession>A0ABP9LLE5</accession>
<comment type="catalytic activity">
    <reaction evidence="1 5">
        <text>L-glutamyl-[protein] + S-adenosyl-L-methionine = [protein]-L-glutamate 5-O-methyl ester + S-adenosyl-L-homocysteine</text>
        <dbReference type="Rhea" id="RHEA:24452"/>
        <dbReference type="Rhea" id="RHEA-COMP:10208"/>
        <dbReference type="Rhea" id="RHEA-COMP:10311"/>
        <dbReference type="ChEBI" id="CHEBI:29973"/>
        <dbReference type="ChEBI" id="CHEBI:57856"/>
        <dbReference type="ChEBI" id="CHEBI:59789"/>
        <dbReference type="ChEBI" id="CHEBI:82795"/>
        <dbReference type="EC" id="2.1.1.80"/>
    </reaction>
</comment>
<evidence type="ECO:0000313" key="8">
    <source>
        <dbReference type="EMBL" id="GAA5078814.1"/>
    </source>
</evidence>
<evidence type="ECO:0000256" key="1">
    <source>
        <dbReference type="ARBA" id="ARBA00001541"/>
    </source>
</evidence>
<dbReference type="Gene3D" id="1.10.155.10">
    <property type="entry name" value="Chemotaxis receptor methyltransferase CheR, N-terminal domain"/>
    <property type="match status" value="1"/>
</dbReference>
<dbReference type="PIRSF" id="PIRSF000410">
    <property type="entry name" value="CheR"/>
    <property type="match status" value="1"/>
</dbReference>
<dbReference type="InterPro" id="IPR036804">
    <property type="entry name" value="CheR_N_sf"/>
</dbReference>
<dbReference type="EMBL" id="BAABKY010000002">
    <property type="protein sequence ID" value="GAA5078814.1"/>
    <property type="molecule type" value="Genomic_DNA"/>
</dbReference>
<dbReference type="SUPFAM" id="SSF47757">
    <property type="entry name" value="Chemotaxis receptor methyltransferase CheR, N-terminal domain"/>
    <property type="match status" value="1"/>
</dbReference>
<organism evidence="8 9">
    <name type="scientific">Lysobacter panacisoli</name>
    <dbReference type="NCBI Taxonomy" id="1255263"/>
    <lineage>
        <taxon>Bacteria</taxon>
        <taxon>Pseudomonadati</taxon>
        <taxon>Pseudomonadota</taxon>
        <taxon>Gammaproteobacteria</taxon>
        <taxon>Lysobacterales</taxon>
        <taxon>Lysobacteraceae</taxon>
        <taxon>Lysobacter</taxon>
    </lineage>
</organism>
<dbReference type="InterPro" id="IPR000780">
    <property type="entry name" value="CheR_MeTrfase"/>
</dbReference>
<keyword evidence="2 5" id="KW-0489">Methyltransferase</keyword>
<name>A0ABP9LLE5_9GAMM</name>
<evidence type="ECO:0000256" key="6">
    <source>
        <dbReference type="SAM" id="MobiDB-lite"/>
    </source>
</evidence>
<dbReference type="Pfam" id="PF01739">
    <property type="entry name" value="CheR"/>
    <property type="match status" value="1"/>
</dbReference>
<comment type="function">
    <text evidence="5">Methylation of the membrane-bound methyl-accepting chemotaxis proteins (MCP) to form gamma-glutamyl methyl ester residues in MCP.</text>
</comment>
<reference evidence="9" key="1">
    <citation type="journal article" date="2019" name="Int. J. Syst. Evol. Microbiol.">
        <title>The Global Catalogue of Microorganisms (GCM) 10K type strain sequencing project: providing services to taxonomists for standard genome sequencing and annotation.</title>
        <authorList>
            <consortium name="The Broad Institute Genomics Platform"/>
            <consortium name="The Broad Institute Genome Sequencing Center for Infectious Disease"/>
            <person name="Wu L."/>
            <person name="Ma J."/>
        </authorList>
    </citation>
    <scope>NUCLEOTIDE SEQUENCE [LARGE SCALE GENOMIC DNA]</scope>
    <source>
        <strain evidence="9">JCM 19212</strain>
    </source>
</reference>
<dbReference type="EC" id="2.1.1.80" evidence="5"/>
<evidence type="ECO:0000256" key="2">
    <source>
        <dbReference type="ARBA" id="ARBA00022603"/>
    </source>
</evidence>
<dbReference type="PANTHER" id="PTHR24422">
    <property type="entry name" value="CHEMOTAXIS PROTEIN METHYLTRANSFERASE"/>
    <property type="match status" value="1"/>
</dbReference>
<keyword evidence="9" id="KW-1185">Reference proteome</keyword>
<evidence type="ECO:0000313" key="9">
    <source>
        <dbReference type="Proteomes" id="UP001501083"/>
    </source>
</evidence>
<evidence type="ECO:0000256" key="4">
    <source>
        <dbReference type="ARBA" id="ARBA00022691"/>
    </source>
</evidence>
<dbReference type="InterPro" id="IPR029063">
    <property type="entry name" value="SAM-dependent_MTases_sf"/>
</dbReference>
<dbReference type="InterPro" id="IPR026024">
    <property type="entry name" value="Chemotaxis_MeTrfase_CheR"/>
</dbReference>
<dbReference type="PANTHER" id="PTHR24422:SF19">
    <property type="entry name" value="CHEMOTAXIS PROTEIN METHYLTRANSFERASE"/>
    <property type="match status" value="1"/>
</dbReference>
<dbReference type="SUPFAM" id="SSF53335">
    <property type="entry name" value="S-adenosyl-L-methionine-dependent methyltransferases"/>
    <property type="match status" value="1"/>
</dbReference>
<dbReference type="Proteomes" id="UP001501083">
    <property type="component" value="Unassembled WGS sequence"/>
</dbReference>
<comment type="caution">
    <text evidence="8">The sequence shown here is derived from an EMBL/GenBank/DDBJ whole genome shotgun (WGS) entry which is preliminary data.</text>
</comment>
<evidence type="ECO:0000256" key="5">
    <source>
        <dbReference type="PIRNR" id="PIRNR000410"/>
    </source>
</evidence>
<keyword evidence="4 5" id="KW-0949">S-adenosyl-L-methionine</keyword>
<feature type="region of interest" description="Disordered" evidence="6">
    <location>
        <begin position="1"/>
        <end position="29"/>
    </location>
</feature>
<dbReference type="Pfam" id="PF03705">
    <property type="entry name" value="CheR_N"/>
    <property type="match status" value="1"/>
</dbReference>
<evidence type="ECO:0000256" key="3">
    <source>
        <dbReference type="ARBA" id="ARBA00022679"/>
    </source>
</evidence>
<dbReference type="InterPro" id="IPR050903">
    <property type="entry name" value="Bact_Chemotaxis_MeTrfase"/>
</dbReference>
<proteinExistence type="predicted"/>
<evidence type="ECO:0000259" key="7">
    <source>
        <dbReference type="PROSITE" id="PS50123"/>
    </source>
</evidence>
<dbReference type="PRINTS" id="PR00996">
    <property type="entry name" value="CHERMTFRASE"/>
</dbReference>
<gene>
    <name evidence="8" type="ORF">GCM10025759_26350</name>
</gene>
<dbReference type="PROSITE" id="PS50123">
    <property type="entry name" value="CHER"/>
    <property type="match status" value="1"/>
</dbReference>
<sequence length="302" mass="34412">MQTPRVRFACPGYERDTSEPPMRPSRSQDEREFTFDERDFRRVCRMIRDRAGIHLHPHKRDMVYSRLARRVRALGMDRFGDYLDLVEAEPDEELQGFVNALTTNLTSFFRESHHFDILASHLRSRGAKPQTIWCNAASTGEEPYSLAITACEAYGTMTPPVRILATDIDTNVLQTGARGVYPVERINTLSLQRRRQFFQRGSGANNGLCRVKPELQALIEFRPLNLLADDYGLRGGFDAVFCRNVMIYFDKATQYQVLQRIAPLIAPDGLLFAGHSESFGHAHDLITPCGRTTYRPAAGLRR</sequence>
<protein>
    <recommendedName>
        <fullName evidence="5">Chemotaxis protein methyltransferase</fullName>
        <ecNumber evidence="5">2.1.1.80</ecNumber>
    </recommendedName>
</protein>
<keyword evidence="3 5" id="KW-0808">Transferase</keyword>
<dbReference type="Gene3D" id="3.40.50.150">
    <property type="entry name" value="Vaccinia Virus protein VP39"/>
    <property type="match status" value="1"/>
</dbReference>
<dbReference type="InterPro" id="IPR022642">
    <property type="entry name" value="CheR_C"/>
</dbReference>
<feature type="domain" description="CheR-type methyltransferase" evidence="7">
    <location>
        <begin position="28"/>
        <end position="299"/>
    </location>
</feature>
<dbReference type="InterPro" id="IPR022641">
    <property type="entry name" value="CheR_N"/>
</dbReference>
<dbReference type="SMART" id="SM00138">
    <property type="entry name" value="MeTrc"/>
    <property type="match status" value="1"/>
</dbReference>